<dbReference type="InterPro" id="IPR003388">
    <property type="entry name" value="Reticulon"/>
</dbReference>
<protein>
    <recommendedName>
        <fullName evidence="9">Reticulon domain-containing protein</fullName>
    </recommendedName>
</protein>
<feature type="transmembrane region" description="Helical" evidence="8">
    <location>
        <begin position="219"/>
        <end position="236"/>
    </location>
</feature>
<feature type="transmembrane region" description="Helical" evidence="8">
    <location>
        <begin position="386"/>
        <end position="411"/>
    </location>
</feature>
<dbReference type="OrthoDB" id="783438at2759"/>
<dbReference type="AlphaFoldDB" id="C1E405"/>
<keyword evidence="6" id="KW-0175">Coiled coil</keyword>
<dbReference type="Proteomes" id="UP000002009">
    <property type="component" value="Chromosome 4"/>
</dbReference>
<accession>C1E405</accession>
<dbReference type="Pfam" id="PF02453">
    <property type="entry name" value="Reticulon"/>
    <property type="match status" value="1"/>
</dbReference>
<dbReference type="RefSeq" id="XP_002501386.1">
    <property type="nucleotide sequence ID" value="XM_002501340.1"/>
</dbReference>
<feature type="region of interest" description="Disordered" evidence="7">
    <location>
        <begin position="130"/>
        <end position="151"/>
    </location>
</feature>
<evidence type="ECO:0000313" key="11">
    <source>
        <dbReference type="Proteomes" id="UP000002009"/>
    </source>
</evidence>
<feature type="transmembrane region" description="Helical" evidence="8">
    <location>
        <begin position="314"/>
        <end position="347"/>
    </location>
</feature>
<dbReference type="KEGG" id="mis:MICPUN_57863"/>
<dbReference type="OMA" id="FETHRAK"/>
<evidence type="ECO:0000256" key="6">
    <source>
        <dbReference type="SAM" id="Coils"/>
    </source>
</evidence>
<organism evidence="10 11">
    <name type="scientific">Micromonas commoda (strain RCC299 / NOUM17 / CCMP2709)</name>
    <name type="common">Picoplanktonic green alga</name>
    <dbReference type="NCBI Taxonomy" id="296587"/>
    <lineage>
        <taxon>Eukaryota</taxon>
        <taxon>Viridiplantae</taxon>
        <taxon>Chlorophyta</taxon>
        <taxon>Mamiellophyceae</taxon>
        <taxon>Mamiellales</taxon>
        <taxon>Mamiellaceae</taxon>
        <taxon>Micromonas</taxon>
    </lineage>
</organism>
<keyword evidence="11" id="KW-1185">Reference proteome</keyword>
<evidence type="ECO:0000256" key="4">
    <source>
        <dbReference type="ARBA" id="ARBA00022989"/>
    </source>
</evidence>
<evidence type="ECO:0000256" key="5">
    <source>
        <dbReference type="ARBA" id="ARBA00023136"/>
    </source>
</evidence>
<evidence type="ECO:0000256" key="8">
    <source>
        <dbReference type="SAM" id="Phobius"/>
    </source>
</evidence>
<keyword evidence="2 8" id="KW-0812">Transmembrane</keyword>
<feature type="coiled-coil region" evidence="6">
    <location>
        <begin position="416"/>
        <end position="443"/>
    </location>
</feature>
<feature type="transmembrane region" description="Helical" evidence="8">
    <location>
        <begin position="248"/>
        <end position="269"/>
    </location>
</feature>
<dbReference type="STRING" id="296587.C1E405"/>
<dbReference type="EMBL" id="CP001325">
    <property type="protein sequence ID" value="ACO62644.1"/>
    <property type="molecule type" value="Genomic_DNA"/>
</dbReference>
<reference evidence="10 11" key="1">
    <citation type="journal article" date="2009" name="Science">
        <title>Green evolution and dynamic adaptations revealed by genomes of the marine picoeukaryotes Micromonas.</title>
        <authorList>
            <person name="Worden A.Z."/>
            <person name="Lee J.H."/>
            <person name="Mock T."/>
            <person name="Rouze P."/>
            <person name="Simmons M.P."/>
            <person name="Aerts A.L."/>
            <person name="Allen A.E."/>
            <person name="Cuvelier M.L."/>
            <person name="Derelle E."/>
            <person name="Everett M.V."/>
            <person name="Foulon E."/>
            <person name="Grimwood J."/>
            <person name="Gundlach H."/>
            <person name="Henrissat B."/>
            <person name="Napoli C."/>
            <person name="McDonald S.M."/>
            <person name="Parker M.S."/>
            <person name="Rombauts S."/>
            <person name="Salamov A."/>
            <person name="Von Dassow P."/>
            <person name="Badger J.H."/>
            <person name="Coutinho P.M."/>
            <person name="Demir E."/>
            <person name="Dubchak I."/>
            <person name="Gentemann C."/>
            <person name="Eikrem W."/>
            <person name="Gready J.E."/>
            <person name="John U."/>
            <person name="Lanier W."/>
            <person name="Lindquist E.A."/>
            <person name="Lucas S."/>
            <person name="Mayer K.F."/>
            <person name="Moreau H."/>
            <person name="Not F."/>
            <person name="Otillar R."/>
            <person name="Panaud O."/>
            <person name="Pangilinan J."/>
            <person name="Paulsen I."/>
            <person name="Piegu B."/>
            <person name="Poliakov A."/>
            <person name="Robbens S."/>
            <person name="Schmutz J."/>
            <person name="Toulza E."/>
            <person name="Wyss T."/>
            <person name="Zelensky A."/>
            <person name="Zhou K."/>
            <person name="Armbrust E.V."/>
            <person name="Bhattacharya D."/>
            <person name="Goodenough U.W."/>
            <person name="Van de Peer Y."/>
            <person name="Grigoriev I.V."/>
        </authorList>
    </citation>
    <scope>NUCLEOTIDE SEQUENCE [LARGE SCALE GENOMIC DNA]</scope>
    <source>
        <strain evidence="11">RCC299 / NOUM17</strain>
    </source>
</reference>
<name>C1E405_MICCC</name>
<sequence length="478" mass="52324">MYYAYSPDTDYENDRTAAKSGVALQGSKGDAELTLDQLHNEAYGNGSGGQPGARRTKRQAFENIGNQSRLVSEVQVRKRFGACHDLKRATNSVATPMSGGTVASTDASTVKMEWDELTTDEVAVVQAHRRRAETSRPDLSPRTPCVVESPADTMDAAGNTAGTEDTVPPGALTIQRVNLRRHVRDIDAEMEEQHRKQHSHVMLEGTVTRLVLWRDPARTALYFGVGVLLLAAARAPGLVAEHVPVNPVVIAAYASMAYLCRAYILAIAFPRRKHNLSIDVEEAADFARWFASCCNAVTNAHDDLLSGRSNKDVLGAFIALYGVASLGGLLNSTWLVACVLWCGAFAIPPAAEAHRELITRAVGIAKQEIGGRWISFTSNQRWGSGVVVTAVVFVSSPFWTRVILGFIALVAMRLYRETHAKQLEGLQRVMKDASRRLSRAGSEFHAMVSTPSLFYRRRMGSSSRNLTSHSRIRTSDLK</sequence>
<evidence type="ECO:0000259" key="9">
    <source>
        <dbReference type="Pfam" id="PF02453"/>
    </source>
</evidence>
<proteinExistence type="predicted"/>
<keyword evidence="4 8" id="KW-1133">Transmembrane helix</keyword>
<gene>
    <name evidence="10" type="ORF">MICPUN_57863</name>
</gene>
<dbReference type="GeneID" id="8243054"/>
<keyword evidence="3" id="KW-0256">Endoplasmic reticulum</keyword>
<feature type="domain" description="Reticulon" evidence="9">
    <location>
        <begin position="207"/>
        <end position="363"/>
    </location>
</feature>
<evidence type="ECO:0000313" key="10">
    <source>
        <dbReference type="EMBL" id="ACO62644.1"/>
    </source>
</evidence>
<evidence type="ECO:0000256" key="3">
    <source>
        <dbReference type="ARBA" id="ARBA00022824"/>
    </source>
</evidence>
<keyword evidence="5 8" id="KW-0472">Membrane</keyword>
<evidence type="ECO:0000256" key="2">
    <source>
        <dbReference type="ARBA" id="ARBA00022692"/>
    </source>
</evidence>
<dbReference type="GO" id="GO:0005789">
    <property type="term" value="C:endoplasmic reticulum membrane"/>
    <property type="evidence" value="ECO:0007669"/>
    <property type="project" value="UniProtKB-SubCell"/>
</dbReference>
<dbReference type="InParanoid" id="C1E405"/>
<evidence type="ECO:0000256" key="1">
    <source>
        <dbReference type="ARBA" id="ARBA00004477"/>
    </source>
</evidence>
<comment type="subcellular location">
    <subcellularLocation>
        <location evidence="1">Endoplasmic reticulum membrane</location>
        <topology evidence="1">Multi-pass membrane protein</topology>
    </subcellularLocation>
</comment>
<dbReference type="eggNOG" id="ENOG502R35B">
    <property type="taxonomic scope" value="Eukaryota"/>
</dbReference>
<evidence type="ECO:0000256" key="7">
    <source>
        <dbReference type="SAM" id="MobiDB-lite"/>
    </source>
</evidence>